<dbReference type="EMBL" id="JBHRSQ010000040">
    <property type="protein sequence ID" value="MFC2993582.1"/>
    <property type="molecule type" value="Genomic_DNA"/>
</dbReference>
<keyword evidence="2" id="KW-1185">Reference proteome</keyword>
<sequence length="261" mass="29575">MSTPATQAPVFYALAQIKFNWIEQMANYVGPLQDALRRQGYPDYREDHQLHMQVTPGPQWDVQRQEVKRWVFTDQAQQEGFILLKDTLIFQTARYSRFTTFKQAVLKGLEALHREVELAYVDRIGLRYLDAVFPSPAYPLEALLNLGLIGPYREVAGVPQHTVTETVSNVVGGTLVIRTLLSAQGIALPPDLQPMSLQLDARVAASQGGEAAVLDSDYFVTQRQRFDTQAVERQLDASHDVIIEAFRMATTDQARRELWQL</sequence>
<reference evidence="2" key="1">
    <citation type="journal article" date="2019" name="Int. J. Syst. Evol. Microbiol.">
        <title>The Global Catalogue of Microorganisms (GCM) 10K type strain sequencing project: providing services to taxonomists for standard genome sequencing and annotation.</title>
        <authorList>
            <consortium name="The Broad Institute Genomics Platform"/>
            <consortium name="The Broad Institute Genome Sequencing Center for Infectious Disease"/>
            <person name="Wu L."/>
            <person name="Ma J."/>
        </authorList>
    </citation>
    <scope>NUCLEOTIDE SEQUENCE [LARGE SCALE GENOMIC DNA]</scope>
    <source>
        <strain evidence="2">KCTC 52660</strain>
    </source>
</reference>
<gene>
    <name evidence="1" type="ORF">ACFODV_16300</name>
</gene>
<dbReference type="NCBIfam" id="TIGR04255">
    <property type="entry name" value="sporadTIGR04255"/>
    <property type="match status" value="1"/>
</dbReference>
<proteinExistence type="predicted"/>
<dbReference type="RefSeq" id="WP_379761329.1">
    <property type="nucleotide sequence ID" value="NZ_JBHRSQ010000040.1"/>
</dbReference>
<organism evidence="1 2">
    <name type="scientific">Halomonas tibetensis</name>
    <dbReference type="NCBI Taxonomy" id="2259590"/>
    <lineage>
        <taxon>Bacteria</taxon>
        <taxon>Pseudomonadati</taxon>
        <taxon>Pseudomonadota</taxon>
        <taxon>Gammaproteobacteria</taxon>
        <taxon>Oceanospirillales</taxon>
        <taxon>Halomonadaceae</taxon>
        <taxon>Halomonas</taxon>
    </lineage>
</organism>
<comment type="caution">
    <text evidence="1">The sequence shown here is derived from an EMBL/GenBank/DDBJ whole genome shotgun (WGS) entry which is preliminary data.</text>
</comment>
<evidence type="ECO:0000313" key="2">
    <source>
        <dbReference type="Proteomes" id="UP001595386"/>
    </source>
</evidence>
<dbReference type="Proteomes" id="UP001595386">
    <property type="component" value="Unassembled WGS sequence"/>
</dbReference>
<protein>
    <submittedName>
        <fullName evidence="1">TIGR04255 family protein</fullName>
    </submittedName>
</protein>
<name>A0ABV7B859_9GAMM</name>
<evidence type="ECO:0000313" key="1">
    <source>
        <dbReference type="EMBL" id="MFC2993582.1"/>
    </source>
</evidence>
<accession>A0ABV7B859</accession>
<dbReference type="InterPro" id="IPR026349">
    <property type="entry name" value="CHP04255"/>
</dbReference>